<reference evidence="6" key="2">
    <citation type="submission" date="2021-11" db="EMBL/GenBank/DDBJ databases">
        <authorList>
            <consortium name="Genoscope - CEA"/>
            <person name="William W."/>
        </authorList>
    </citation>
    <scope>NUCLEOTIDE SEQUENCE</scope>
</reference>
<dbReference type="InterPro" id="IPR001478">
    <property type="entry name" value="PDZ"/>
</dbReference>
<keyword evidence="1" id="KW-0677">Repeat</keyword>
<evidence type="ECO:0000313" key="7">
    <source>
        <dbReference type="Proteomes" id="UP000789595"/>
    </source>
</evidence>
<dbReference type="AlphaFoldDB" id="A0A7S4E9X1"/>
<dbReference type="PROSITE" id="PS50077">
    <property type="entry name" value="HEAT_REPEAT"/>
    <property type="match status" value="2"/>
</dbReference>
<evidence type="ECO:0000313" key="5">
    <source>
        <dbReference type="EMBL" id="CAE0700356.1"/>
    </source>
</evidence>
<dbReference type="EMBL" id="HBIW01018345">
    <property type="protein sequence ID" value="CAE0700356.1"/>
    <property type="molecule type" value="Transcribed_RNA"/>
</dbReference>
<dbReference type="InterPro" id="IPR011989">
    <property type="entry name" value="ARM-like"/>
</dbReference>
<dbReference type="SUPFAM" id="SSF48371">
    <property type="entry name" value="ARM repeat"/>
    <property type="match status" value="1"/>
</dbReference>
<sequence>MAALTLDTLVPAAEAPAPPTPYAEAPAPAPGPAPAPAPSSPSLMDEPAPWSDAPTSPIEAPPPPPPAASPTSSYYSAASPTRSVFSSQTREAFDDEDQFDDGRSDASDVALSSDDDISDDPEDIGKVPGTFRDVQLHAARLGLTLENVLEATVVHDVDEDGAAKQAGLVADVLVVSVNGETTRGLLHDEVITLLRTPDRPLTLKVQDLDAVTLARRRKEARGLALAARQPPTSTTSEITDPVLESAVRALRRAGCLPGAAPPIPGTPSKPDSMAELASQLAALDELCSRPTTGGRRARASLRKHEATLAPALCKVIEGGANQGPFDQPRRTFTLPLEDDDEELAASSSAYAKQASDGDGFAPCRWASASALPLQANTAAASSALSAARLLCRIAALQRKRPNAASGTIKRLARLSALACGDAPASNLIAQRCARACAALAPTLRSCARPRYDAFARACVSKGARDAADAQARACFARCVGGFCGGVITRPVAKFLARQCGKFARDALPCVRRAALDACLTLAAGLPKTLEDDDESHTFSREEFLHLLLASLIPIALQLATDASAEVRAAFARRAGALCHVFEKQRLVVADEARALLEDDDTNVRSAACEAIPRIAELSDEDVCEKLTSALTPAAAALASDESPDCRASLAKTSGLLLQALGNDPDAALKAREGEDSVAPLDRALFPLLLILVNDEAPSVACTALRGLADCGAGLARVLAPRHVDALTNSLANLSTSRHWRVRCCAGRVAPALAPACDDEERRRALAEVVAKALDDVVAEVRSNACACACACAAAASRRNDGFWVDAPLKEVSRLGASESSRQRRTGLLLARSLVDASSSFAPADREKCREDAAALADVLATDDLPLVRMDAALLLAEPIQAGDGVVQRLAGDDDPDVSEAGFNALKAREERVRDDSSCAVDFGSQSTNMDLVEPADVEVVDDSAAAAAAAAVDSADS</sequence>
<dbReference type="SMART" id="SM00228">
    <property type="entry name" value="PDZ"/>
    <property type="match status" value="1"/>
</dbReference>
<feature type="repeat" description="HEAT" evidence="2">
    <location>
        <begin position="551"/>
        <end position="586"/>
    </location>
</feature>
<dbReference type="PROSITE" id="PS50106">
    <property type="entry name" value="PDZ"/>
    <property type="match status" value="1"/>
</dbReference>
<dbReference type="Proteomes" id="UP000789595">
    <property type="component" value="Unassembled WGS sequence"/>
</dbReference>
<dbReference type="Pfam" id="PF00595">
    <property type="entry name" value="PDZ"/>
    <property type="match status" value="1"/>
</dbReference>
<reference evidence="5" key="1">
    <citation type="submission" date="2021-01" db="EMBL/GenBank/DDBJ databases">
        <authorList>
            <person name="Corre E."/>
            <person name="Pelletier E."/>
            <person name="Niang G."/>
            <person name="Scheremetjew M."/>
            <person name="Finn R."/>
            <person name="Kale V."/>
            <person name="Holt S."/>
            <person name="Cochrane G."/>
            <person name="Meng A."/>
            <person name="Brown T."/>
            <person name="Cohen L."/>
        </authorList>
    </citation>
    <scope>NUCLEOTIDE SEQUENCE</scope>
    <source>
        <strain evidence="5">CCMP1756</strain>
    </source>
</reference>
<evidence type="ECO:0000256" key="2">
    <source>
        <dbReference type="PROSITE-ProRule" id="PRU00103"/>
    </source>
</evidence>
<dbReference type="InterPro" id="IPR036034">
    <property type="entry name" value="PDZ_sf"/>
</dbReference>
<dbReference type="InterPro" id="IPR016024">
    <property type="entry name" value="ARM-type_fold"/>
</dbReference>
<dbReference type="PANTHER" id="PTHR10648">
    <property type="entry name" value="SERINE/THREONINE-PROTEIN PHOSPHATASE PP2A 65 KDA REGULATORY SUBUNIT"/>
    <property type="match status" value="1"/>
</dbReference>
<evidence type="ECO:0000256" key="1">
    <source>
        <dbReference type="ARBA" id="ARBA00022737"/>
    </source>
</evidence>
<proteinExistence type="predicted"/>
<name>A0A7S4E9X1_9STRA</name>
<keyword evidence="7" id="KW-1185">Reference proteome</keyword>
<accession>A0A7S4E9X1</accession>
<dbReference type="OrthoDB" id="340346at2759"/>
<feature type="compositionally biased region" description="Pro residues" evidence="3">
    <location>
        <begin position="16"/>
        <end position="39"/>
    </location>
</feature>
<dbReference type="PANTHER" id="PTHR10648:SF4">
    <property type="entry name" value="PROTEIN PHOSPHATASE 2 (FORMERLY 2A), REGULATORY SUBUNIT A, BETA ISOFORM-RELATED"/>
    <property type="match status" value="1"/>
</dbReference>
<evidence type="ECO:0000256" key="3">
    <source>
        <dbReference type="SAM" id="MobiDB-lite"/>
    </source>
</evidence>
<feature type="domain" description="PDZ" evidence="4">
    <location>
        <begin position="141"/>
        <end position="209"/>
    </location>
</feature>
<feature type="repeat" description="HEAT" evidence="2">
    <location>
        <begin position="588"/>
        <end position="626"/>
    </location>
</feature>
<dbReference type="GO" id="GO:0000159">
    <property type="term" value="C:protein phosphatase type 2A complex"/>
    <property type="evidence" value="ECO:0007669"/>
    <property type="project" value="TreeGrafter"/>
</dbReference>
<feature type="compositionally biased region" description="Low complexity" evidence="3">
    <location>
        <begin position="69"/>
        <end position="81"/>
    </location>
</feature>
<dbReference type="SUPFAM" id="SSF50156">
    <property type="entry name" value="PDZ domain-like"/>
    <property type="match status" value="1"/>
</dbReference>
<dbReference type="InterPro" id="IPR021133">
    <property type="entry name" value="HEAT_type_2"/>
</dbReference>
<feature type="compositionally biased region" description="Acidic residues" evidence="3">
    <location>
        <begin position="113"/>
        <end position="122"/>
    </location>
</feature>
<dbReference type="InterPro" id="IPR051023">
    <property type="entry name" value="PP2A_Regulatory_Subunit_A"/>
</dbReference>
<dbReference type="CDD" id="cd00136">
    <property type="entry name" value="PDZ_canonical"/>
    <property type="match status" value="1"/>
</dbReference>
<dbReference type="GO" id="GO:0019888">
    <property type="term" value="F:protein phosphatase regulator activity"/>
    <property type="evidence" value="ECO:0007669"/>
    <property type="project" value="TreeGrafter"/>
</dbReference>
<dbReference type="GO" id="GO:0005829">
    <property type="term" value="C:cytosol"/>
    <property type="evidence" value="ECO:0007669"/>
    <property type="project" value="TreeGrafter"/>
</dbReference>
<dbReference type="GO" id="GO:0005634">
    <property type="term" value="C:nucleus"/>
    <property type="evidence" value="ECO:0007669"/>
    <property type="project" value="TreeGrafter"/>
</dbReference>
<dbReference type="Gene3D" id="2.30.42.10">
    <property type="match status" value="1"/>
</dbReference>
<feature type="region of interest" description="Disordered" evidence="3">
    <location>
        <begin position="1"/>
        <end position="125"/>
    </location>
</feature>
<protein>
    <recommendedName>
        <fullName evidence="4">PDZ domain-containing protein</fullName>
    </recommendedName>
</protein>
<dbReference type="EMBL" id="CAKKNE010000003">
    <property type="protein sequence ID" value="CAH0371461.1"/>
    <property type="molecule type" value="Genomic_DNA"/>
</dbReference>
<gene>
    <name evidence="5" type="ORF">PCAL00307_LOCUS15792</name>
    <name evidence="6" type="ORF">PECAL_3P14060</name>
</gene>
<evidence type="ECO:0000313" key="6">
    <source>
        <dbReference type="EMBL" id="CAH0371461.1"/>
    </source>
</evidence>
<feature type="compositionally biased region" description="Pro residues" evidence="3">
    <location>
        <begin position="59"/>
        <end position="68"/>
    </location>
</feature>
<evidence type="ECO:0000259" key="4">
    <source>
        <dbReference type="PROSITE" id="PS50106"/>
    </source>
</evidence>
<dbReference type="Gene3D" id="1.25.10.10">
    <property type="entry name" value="Leucine-rich Repeat Variant"/>
    <property type="match status" value="1"/>
</dbReference>
<organism evidence="5">
    <name type="scientific">Pelagomonas calceolata</name>
    <dbReference type="NCBI Taxonomy" id="35677"/>
    <lineage>
        <taxon>Eukaryota</taxon>
        <taxon>Sar</taxon>
        <taxon>Stramenopiles</taxon>
        <taxon>Ochrophyta</taxon>
        <taxon>Pelagophyceae</taxon>
        <taxon>Pelagomonadales</taxon>
        <taxon>Pelagomonadaceae</taxon>
        <taxon>Pelagomonas</taxon>
    </lineage>
</organism>